<evidence type="ECO:0000256" key="8">
    <source>
        <dbReference type="SAM" id="Phobius"/>
    </source>
</evidence>
<evidence type="ECO:0000256" key="1">
    <source>
        <dbReference type="ARBA" id="ARBA00004651"/>
    </source>
</evidence>
<dbReference type="PANTHER" id="PTHR36838:SF1">
    <property type="entry name" value="SLR1864 PROTEIN"/>
    <property type="match status" value="1"/>
</dbReference>
<protein>
    <submittedName>
        <fullName evidence="9">AEC family transporter</fullName>
    </submittedName>
</protein>
<feature type="transmembrane region" description="Helical" evidence="8">
    <location>
        <begin position="123"/>
        <end position="144"/>
    </location>
</feature>
<feature type="transmembrane region" description="Helical" evidence="8">
    <location>
        <begin position="59"/>
        <end position="79"/>
    </location>
</feature>
<keyword evidence="5 8" id="KW-0812">Transmembrane</keyword>
<feature type="transmembrane region" description="Helical" evidence="8">
    <location>
        <begin position="183"/>
        <end position="208"/>
    </location>
</feature>
<dbReference type="AlphaFoldDB" id="A0A5D4XSN2"/>
<accession>A0A5D4XSN2</accession>
<reference evidence="9 10" key="1">
    <citation type="submission" date="2019-08" db="EMBL/GenBank/DDBJ databases">
        <title>Luteimonas viscosus sp. nov., isolated from soil of a sunflower field.</title>
        <authorList>
            <person name="Jianli Z."/>
            <person name="Ying Z."/>
        </authorList>
    </citation>
    <scope>NUCLEOTIDE SEQUENCE [LARGE SCALE GENOMIC DNA]</scope>
    <source>
        <strain evidence="9 10">XBU10</strain>
    </source>
</reference>
<dbReference type="OrthoDB" id="9786183at2"/>
<evidence type="ECO:0000256" key="5">
    <source>
        <dbReference type="ARBA" id="ARBA00022692"/>
    </source>
</evidence>
<feature type="transmembrane region" description="Helical" evidence="8">
    <location>
        <begin position="36"/>
        <end position="53"/>
    </location>
</feature>
<keyword evidence="6 8" id="KW-1133">Transmembrane helix</keyword>
<dbReference type="Gene3D" id="1.20.1530.20">
    <property type="match status" value="1"/>
</dbReference>
<keyword evidence="10" id="KW-1185">Reference proteome</keyword>
<evidence type="ECO:0000256" key="2">
    <source>
        <dbReference type="ARBA" id="ARBA00010145"/>
    </source>
</evidence>
<evidence type="ECO:0000256" key="7">
    <source>
        <dbReference type="ARBA" id="ARBA00023136"/>
    </source>
</evidence>
<keyword evidence="3" id="KW-0813">Transport</keyword>
<dbReference type="Pfam" id="PF03547">
    <property type="entry name" value="Mem_trans"/>
    <property type="match status" value="1"/>
</dbReference>
<organism evidence="9 10">
    <name type="scientific">Luteimonas viscosa</name>
    <dbReference type="NCBI Taxonomy" id="1132694"/>
    <lineage>
        <taxon>Bacteria</taxon>
        <taxon>Pseudomonadati</taxon>
        <taxon>Pseudomonadota</taxon>
        <taxon>Gammaproteobacteria</taxon>
        <taxon>Lysobacterales</taxon>
        <taxon>Lysobacteraceae</taxon>
        <taxon>Luteimonas</taxon>
    </lineage>
</organism>
<evidence type="ECO:0000256" key="6">
    <source>
        <dbReference type="ARBA" id="ARBA00022989"/>
    </source>
</evidence>
<dbReference type="GO" id="GO:0055085">
    <property type="term" value="P:transmembrane transport"/>
    <property type="evidence" value="ECO:0007669"/>
    <property type="project" value="InterPro"/>
</dbReference>
<feature type="transmembrane region" description="Helical" evidence="8">
    <location>
        <begin position="248"/>
        <end position="270"/>
    </location>
</feature>
<dbReference type="GO" id="GO:0005886">
    <property type="term" value="C:plasma membrane"/>
    <property type="evidence" value="ECO:0007669"/>
    <property type="project" value="UniProtKB-SubCell"/>
</dbReference>
<proteinExistence type="inferred from homology"/>
<dbReference type="InterPro" id="IPR038770">
    <property type="entry name" value="Na+/solute_symporter_sf"/>
</dbReference>
<gene>
    <name evidence="9" type="ORF">FZO89_10715</name>
</gene>
<comment type="caution">
    <text evidence="9">The sequence shown here is derived from an EMBL/GenBank/DDBJ whole genome shotgun (WGS) entry which is preliminary data.</text>
</comment>
<feature type="transmembrane region" description="Helical" evidence="8">
    <location>
        <begin position="220"/>
        <end position="242"/>
    </location>
</feature>
<feature type="transmembrane region" description="Helical" evidence="8">
    <location>
        <begin position="6"/>
        <end position="24"/>
    </location>
</feature>
<dbReference type="RefSeq" id="WP_149103246.1">
    <property type="nucleotide sequence ID" value="NZ_VTFT01000001.1"/>
</dbReference>
<name>A0A5D4XSN2_9GAMM</name>
<sequence>MAFDAFALMLAMLALGMAFARLRVLPGNAAETLNRVVLYVCLPAAILIHVPRLRFDLSLLGLVLVPWALAAATWGLLRLLSPRLRLRRDEFAVLLLCTMLGNTSFIGYPMVEALLGAQALPYAVVYDQFGTFVMLSTLGLVVLAQYGGEHPPTKRAVALRIARFPPMWALAFGLTLMPEHPPAWIASALERLSGVLLMLVMLAVGLTIQLRLPRDEIAPLATGLLLKLALLPALSLALALGVGLRGGVLQVAVLESAMPPMITAAALAISHGLAPRLAAAMVGYGIVLAMATLPAWTYLLQRLG</sequence>
<keyword evidence="7 8" id="KW-0472">Membrane</keyword>
<comment type="subcellular location">
    <subcellularLocation>
        <location evidence="1">Cell membrane</location>
        <topology evidence="1">Multi-pass membrane protein</topology>
    </subcellularLocation>
</comment>
<dbReference type="EMBL" id="VTFT01000001">
    <property type="protein sequence ID" value="TYT26691.1"/>
    <property type="molecule type" value="Genomic_DNA"/>
</dbReference>
<feature type="transmembrane region" description="Helical" evidence="8">
    <location>
        <begin position="277"/>
        <end position="299"/>
    </location>
</feature>
<dbReference type="PANTHER" id="PTHR36838">
    <property type="entry name" value="AUXIN EFFLUX CARRIER FAMILY PROTEIN"/>
    <property type="match status" value="1"/>
</dbReference>
<evidence type="ECO:0000256" key="3">
    <source>
        <dbReference type="ARBA" id="ARBA00022448"/>
    </source>
</evidence>
<evidence type="ECO:0000256" key="4">
    <source>
        <dbReference type="ARBA" id="ARBA00022475"/>
    </source>
</evidence>
<evidence type="ECO:0000313" key="9">
    <source>
        <dbReference type="EMBL" id="TYT26691.1"/>
    </source>
</evidence>
<keyword evidence="4" id="KW-1003">Cell membrane</keyword>
<evidence type="ECO:0000313" key="10">
    <source>
        <dbReference type="Proteomes" id="UP000324973"/>
    </source>
</evidence>
<comment type="similarity">
    <text evidence="2">Belongs to the auxin efflux carrier (TC 2.A.69) family.</text>
</comment>
<dbReference type="Proteomes" id="UP000324973">
    <property type="component" value="Unassembled WGS sequence"/>
</dbReference>
<dbReference type="InterPro" id="IPR004776">
    <property type="entry name" value="Mem_transp_PIN-like"/>
</dbReference>
<feature type="transmembrane region" description="Helical" evidence="8">
    <location>
        <begin position="91"/>
        <end position="111"/>
    </location>
</feature>